<dbReference type="Gene3D" id="3.30.310.50">
    <property type="entry name" value="Alpha-D-phosphohexomutase, C-terminal domain"/>
    <property type="match status" value="1"/>
</dbReference>
<evidence type="ECO:0008006" key="3">
    <source>
        <dbReference type="Google" id="ProtNLM"/>
    </source>
</evidence>
<name>A0A0F9RTT0_9ZZZZ</name>
<proteinExistence type="inferred from homology"/>
<protein>
    <recommendedName>
        <fullName evidence="3">Transcription factor Pcc1</fullName>
    </recommendedName>
</protein>
<organism evidence="2">
    <name type="scientific">marine sediment metagenome</name>
    <dbReference type="NCBI Taxonomy" id="412755"/>
    <lineage>
        <taxon>unclassified sequences</taxon>
        <taxon>metagenomes</taxon>
        <taxon>ecological metagenomes</taxon>
    </lineage>
</organism>
<sequence>MNPNSNFSIKSTIELHFKSSQLRNISYTSFLPDLKKLQTKRSYISIEKTNNDSIYFNIESKDITAFRASINEIISFGKIVENTMKCINNS</sequence>
<comment type="similarity">
    <text evidence="1">Belongs to the CTAG/PCC1 family.</text>
</comment>
<evidence type="ECO:0000313" key="2">
    <source>
        <dbReference type="EMBL" id="KKN59850.1"/>
    </source>
</evidence>
<dbReference type="Pfam" id="PF09341">
    <property type="entry name" value="Pcc1"/>
    <property type="match status" value="1"/>
</dbReference>
<comment type="caution">
    <text evidence="2">The sequence shown here is derived from an EMBL/GenBank/DDBJ whole genome shotgun (WGS) entry which is preliminary data.</text>
</comment>
<dbReference type="NCBIfam" id="NF011470">
    <property type="entry name" value="PRK14887.1"/>
    <property type="match status" value="1"/>
</dbReference>
<reference evidence="2" key="1">
    <citation type="journal article" date="2015" name="Nature">
        <title>Complex archaea that bridge the gap between prokaryotes and eukaryotes.</title>
        <authorList>
            <person name="Spang A."/>
            <person name="Saw J.H."/>
            <person name="Jorgensen S.L."/>
            <person name="Zaremba-Niedzwiedzka K."/>
            <person name="Martijn J."/>
            <person name="Lind A.E."/>
            <person name="van Eijk R."/>
            <person name="Schleper C."/>
            <person name="Guy L."/>
            <person name="Ettema T.J."/>
        </authorList>
    </citation>
    <scope>NUCLEOTIDE SEQUENCE</scope>
</reference>
<dbReference type="AlphaFoldDB" id="A0A0F9RTT0"/>
<accession>A0A0F9RTT0</accession>
<gene>
    <name evidence="2" type="ORF">LCGC14_0537710</name>
</gene>
<dbReference type="EMBL" id="LAZR01000713">
    <property type="protein sequence ID" value="KKN59850.1"/>
    <property type="molecule type" value="Genomic_DNA"/>
</dbReference>
<evidence type="ECO:0000256" key="1">
    <source>
        <dbReference type="ARBA" id="ARBA00007073"/>
    </source>
</evidence>
<dbReference type="InterPro" id="IPR015419">
    <property type="entry name" value="CTAG/Pcc1"/>
</dbReference>